<dbReference type="Proteomes" id="UP001164743">
    <property type="component" value="Chromosome 6A"/>
</dbReference>
<protein>
    <submittedName>
        <fullName evidence="3">Uncharacterized protein</fullName>
    </submittedName>
</protein>
<dbReference type="RefSeq" id="XP_053021714.1">
    <property type="nucleotide sequence ID" value="XM_053170532.1"/>
</dbReference>
<feature type="region of interest" description="Disordered" evidence="1">
    <location>
        <begin position="28"/>
        <end position="117"/>
    </location>
</feature>
<gene>
    <name evidence="3" type="ORF">PtA15_6A791</name>
</gene>
<evidence type="ECO:0000313" key="4">
    <source>
        <dbReference type="Proteomes" id="UP001164743"/>
    </source>
</evidence>
<sequence>MARERIITLRHLSQEANGLLPPQALAMQADNTRRQSRFQPSGGEPDATDGQDVERLLSPTTHARRASRTPVLVVDDYSPGSAHDHQQPGEGEKKRSMYRGSSSSAKSQQEEEDDRRTLEGDYDPLIKHFFGDGPIVASGRFDTPPEKASLPHPAEALDMGQFMNKVSQLSTRIDAIEIELLENKPSFSNDAAFRAALYDRIGQEVVQDLVGLRNTYRPKSPQSSEDYDRQSIEKRRRTLSTPEIEDSLKVEQIHGLTSRAKSLVTGLIARLTDEKQIIANQIEYEWTKELSGGGSKSSRHSAVTLADNNSIDSSNYQLFSKLTQIDADPRSSRFYSDELEKILNLAVRSSTSYPEARKSSLFIKSKVDLFLQMQDELQELNEYLRCLSCSRARYASDESASGDDSSSVSFSLDGIDEADDKGPAQGDRKGNKIRFKIGDRPSKNKKTENIADLESNSASCHRLSYGPHLSYAIQDNRSCFSRYKFAILCAGLACVLLICMGMLIYFNLKAHNE</sequence>
<evidence type="ECO:0000256" key="2">
    <source>
        <dbReference type="SAM" id="Phobius"/>
    </source>
</evidence>
<accession>A0ABY7CLQ5</accession>
<feature type="transmembrane region" description="Helical" evidence="2">
    <location>
        <begin position="485"/>
        <end position="508"/>
    </location>
</feature>
<name>A0ABY7CLQ5_9BASI</name>
<proteinExistence type="predicted"/>
<evidence type="ECO:0000256" key="1">
    <source>
        <dbReference type="SAM" id="MobiDB-lite"/>
    </source>
</evidence>
<organism evidence="3 4">
    <name type="scientific">Puccinia triticina</name>
    <dbReference type="NCBI Taxonomy" id="208348"/>
    <lineage>
        <taxon>Eukaryota</taxon>
        <taxon>Fungi</taxon>
        <taxon>Dikarya</taxon>
        <taxon>Basidiomycota</taxon>
        <taxon>Pucciniomycotina</taxon>
        <taxon>Pucciniomycetes</taxon>
        <taxon>Pucciniales</taxon>
        <taxon>Pucciniaceae</taxon>
        <taxon>Puccinia</taxon>
    </lineage>
</organism>
<keyword evidence="2" id="KW-1133">Transmembrane helix</keyword>
<keyword evidence="2" id="KW-0472">Membrane</keyword>
<feature type="compositionally biased region" description="Basic and acidic residues" evidence="1">
    <location>
        <begin position="82"/>
        <end position="95"/>
    </location>
</feature>
<keyword evidence="4" id="KW-1185">Reference proteome</keyword>
<feature type="region of interest" description="Disordered" evidence="1">
    <location>
        <begin position="416"/>
        <end position="448"/>
    </location>
</feature>
<feature type="compositionally biased region" description="Basic and acidic residues" evidence="1">
    <location>
        <begin position="420"/>
        <end position="448"/>
    </location>
</feature>
<keyword evidence="2" id="KW-0812">Transmembrane</keyword>
<feature type="region of interest" description="Disordered" evidence="1">
    <location>
        <begin position="212"/>
        <end position="240"/>
    </location>
</feature>
<dbReference type="GeneID" id="77811427"/>
<reference evidence="3" key="1">
    <citation type="submission" date="2022-10" db="EMBL/GenBank/DDBJ databases">
        <title>Puccinia triticina Genome sequencing and assembly.</title>
        <authorList>
            <person name="Li C."/>
        </authorList>
    </citation>
    <scope>NUCLEOTIDE SEQUENCE</scope>
    <source>
        <strain evidence="3">Pt15</strain>
    </source>
</reference>
<evidence type="ECO:0000313" key="3">
    <source>
        <dbReference type="EMBL" id="WAQ86159.1"/>
    </source>
</evidence>
<dbReference type="EMBL" id="CP110426">
    <property type="protein sequence ID" value="WAQ86159.1"/>
    <property type="molecule type" value="Genomic_DNA"/>
</dbReference>